<name>A0A5W5JQE8_SALET</name>
<gene>
    <name evidence="2" type="ORF">DRD48_05685</name>
</gene>
<evidence type="ECO:0000256" key="1">
    <source>
        <dbReference type="SAM" id="MobiDB-lite"/>
    </source>
</evidence>
<feature type="compositionally biased region" description="Acidic residues" evidence="1">
    <location>
        <begin position="65"/>
        <end position="78"/>
    </location>
</feature>
<accession>A0A5W5JQE8</accession>
<organism evidence="2">
    <name type="scientific">Salmonella enterica subsp. enterica serovar Saintpaul</name>
    <dbReference type="NCBI Taxonomy" id="90105"/>
    <lineage>
        <taxon>Bacteria</taxon>
        <taxon>Pseudomonadati</taxon>
        <taxon>Pseudomonadota</taxon>
        <taxon>Gammaproteobacteria</taxon>
        <taxon>Enterobacterales</taxon>
        <taxon>Enterobacteriaceae</taxon>
        <taxon>Salmonella</taxon>
    </lineage>
</organism>
<comment type="caution">
    <text evidence="2">The sequence shown here is derived from an EMBL/GenBank/DDBJ whole genome shotgun (WGS) entry which is preliminary data.</text>
</comment>
<sequence length="78" mass="9087">METIQDIRIQLENIVTSAHRVACSLDIGDERTEAFELYEALRRLQRRGTASEMLAATNPLLNYSPEDDDEDWWEEDDD</sequence>
<evidence type="ECO:0000313" key="2">
    <source>
        <dbReference type="EMBL" id="EBX1943168.1"/>
    </source>
</evidence>
<dbReference type="EMBL" id="AAHKMO010000005">
    <property type="protein sequence ID" value="EBX1943168.1"/>
    <property type="molecule type" value="Genomic_DNA"/>
</dbReference>
<reference evidence="2" key="1">
    <citation type="submission" date="2018-06" db="EMBL/GenBank/DDBJ databases">
        <authorList>
            <person name="Ashton P.M."/>
            <person name="Dallman T."/>
            <person name="Nair S."/>
            <person name="De Pinna E."/>
            <person name="Peters T."/>
            <person name="Grant K."/>
        </authorList>
    </citation>
    <scope>NUCLEOTIDE SEQUENCE</scope>
    <source>
        <strain evidence="2">187601</strain>
    </source>
</reference>
<protein>
    <recommendedName>
        <fullName evidence="3">Toluene hydroxylase</fullName>
    </recommendedName>
</protein>
<feature type="region of interest" description="Disordered" evidence="1">
    <location>
        <begin position="57"/>
        <end position="78"/>
    </location>
</feature>
<proteinExistence type="predicted"/>
<evidence type="ECO:0008006" key="3">
    <source>
        <dbReference type="Google" id="ProtNLM"/>
    </source>
</evidence>
<dbReference type="AlphaFoldDB" id="A0A5W5JQE8"/>